<dbReference type="AlphaFoldDB" id="A0AAD1VLD9"/>
<evidence type="ECO:0000313" key="2">
    <source>
        <dbReference type="EMBL" id="CAH2220580.1"/>
    </source>
</evidence>
<accession>A0AAD1VLD9</accession>
<feature type="compositionally biased region" description="Low complexity" evidence="1">
    <location>
        <begin position="111"/>
        <end position="129"/>
    </location>
</feature>
<sequence>MASMTPQTRRLPGSSIADSTRGIATLGALSQMSMYIAAISASMLTRRDKTEMVAELRAIFREEIAAVRTDHTRNPDEDPEGRGIHCPPQHIKLRIWTTTPMPYREGADGKGTVQTTTSLGDTTTVSGTTEPLCDRPTLYIEPGSLVWELYPRRRNICTRYRVDVAPEGSGRPYTRPLFTDFPTPTDVPHPHTCRGGAPPRRGDGEQSGIRPGPADILVQQCSGA</sequence>
<dbReference type="EMBL" id="OW240912">
    <property type="protein sequence ID" value="CAH2220580.1"/>
    <property type="molecule type" value="Genomic_DNA"/>
</dbReference>
<feature type="region of interest" description="Disordered" evidence="1">
    <location>
        <begin position="168"/>
        <end position="215"/>
    </location>
</feature>
<dbReference type="Proteomes" id="UP001295444">
    <property type="component" value="Chromosome 01"/>
</dbReference>
<evidence type="ECO:0000313" key="3">
    <source>
        <dbReference type="Proteomes" id="UP001295444"/>
    </source>
</evidence>
<protein>
    <submittedName>
        <fullName evidence="2">Uncharacterized protein</fullName>
    </submittedName>
</protein>
<reference evidence="2" key="1">
    <citation type="submission" date="2022-03" db="EMBL/GenBank/DDBJ databases">
        <authorList>
            <person name="Alioto T."/>
            <person name="Alioto T."/>
            <person name="Gomez Garrido J."/>
        </authorList>
    </citation>
    <scope>NUCLEOTIDE SEQUENCE</scope>
</reference>
<organism evidence="2 3">
    <name type="scientific">Pelobates cultripes</name>
    <name type="common">Western spadefoot toad</name>
    <dbReference type="NCBI Taxonomy" id="61616"/>
    <lineage>
        <taxon>Eukaryota</taxon>
        <taxon>Metazoa</taxon>
        <taxon>Chordata</taxon>
        <taxon>Craniata</taxon>
        <taxon>Vertebrata</taxon>
        <taxon>Euteleostomi</taxon>
        <taxon>Amphibia</taxon>
        <taxon>Batrachia</taxon>
        <taxon>Anura</taxon>
        <taxon>Pelobatoidea</taxon>
        <taxon>Pelobatidae</taxon>
        <taxon>Pelobates</taxon>
    </lineage>
</organism>
<keyword evidence="3" id="KW-1185">Reference proteome</keyword>
<proteinExistence type="predicted"/>
<name>A0AAD1VLD9_PELCU</name>
<gene>
    <name evidence="2" type="ORF">PECUL_23A001323</name>
</gene>
<evidence type="ECO:0000256" key="1">
    <source>
        <dbReference type="SAM" id="MobiDB-lite"/>
    </source>
</evidence>
<feature type="region of interest" description="Disordered" evidence="1">
    <location>
        <begin position="106"/>
        <end position="134"/>
    </location>
</feature>